<dbReference type="Proteomes" id="UP001596270">
    <property type="component" value="Unassembled WGS sequence"/>
</dbReference>
<dbReference type="EMBL" id="JBHSRS010000002">
    <property type="protein sequence ID" value="MFC6279894.1"/>
    <property type="molecule type" value="Genomic_DNA"/>
</dbReference>
<evidence type="ECO:0000256" key="2">
    <source>
        <dbReference type="PROSITE-ProRule" id="PRU00339"/>
    </source>
</evidence>
<dbReference type="InterPro" id="IPR014162">
    <property type="entry name" value="CpoB_C"/>
</dbReference>
<feature type="coiled-coil region" evidence="1">
    <location>
        <begin position="37"/>
        <end position="99"/>
    </location>
</feature>
<dbReference type="InterPro" id="IPR032519">
    <property type="entry name" value="YbgF_tri"/>
</dbReference>
<dbReference type="InterPro" id="IPR011990">
    <property type="entry name" value="TPR-like_helical_dom_sf"/>
</dbReference>
<reference evidence="5" key="1">
    <citation type="journal article" date="2019" name="Int. J. Syst. Evol. Microbiol.">
        <title>The Global Catalogue of Microorganisms (GCM) 10K type strain sequencing project: providing services to taxonomists for standard genome sequencing and annotation.</title>
        <authorList>
            <consortium name="The Broad Institute Genomics Platform"/>
            <consortium name="The Broad Institute Genome Sequencing Center for Infectious Disease"/>
            <person name="Wu L."/>
            <person name="Ma J."/>
        </authorList>
    </citation>
    <scope>NUCLEOTIDE SEQUENCE [LARGE SCALE GENOMIC DNA]</scope>
    <source>
        <strain evidence="5">CCUG 39402</strain>
    </source>
</reference>
<dbReference type="SUPFAM" id="SSF48452">
    <property type="entry name" value="TPR-like"/>
    <property type="match status" value="1"/>
</dbReference>
<evidence type="ECO:0000313" key="4">
    <source>
        <dbReference type="EMBL" id="MFC6279894.1"/>
    </source>
</evidence>
<dbReference type="Gene3D" id="1.20.5.110">
    <property type="match status" value="1"/>
</dbReference>
<keyword evidence="1" id="KW-0732">Signal</keyword>
<keyword evidence="1" id="KW-0132">Cell division</keyword>
<evidence type="ECO:0000256" key="1">
    <source>
        <dbReference type="HAMAP-Rule" id="MF_02066"/>
    </source>
</evidence>
<comment type="similarity">
    <text evidence="1">Belongs to the CpoB family.</text>
</comment>
<keyword evidence="1" id="KW-0175">Coiled coil</keyword>
<keyword evidence="1" id="KW-0131">Cell cycle</keyword>
<protein>
    <recommendedName>
        <fullName evidence="1">Cell division coordinator CpoB</fullName>
    </recommendedName>
</protein>
<feature type="chain" id="PRO_5044945805" description="Cell division coordinator CpoB" evidence="1">
    <location>
        <begin position="26"/>
        <end position="253"/>
    </location>
</feature>
<evidence type="ECO:0000259" key="3">
    <source>
        <dbReference type="Pfam" id="PF16331"/>
    </source>
</evidence>
<dbReference type="RefSeq" id="WP_371435506.1">
    <property type="nucleotide sequence ID" value="NZ_JBHSRS010000002.1"/>
</dbReference>
<sequence length="253" mass="28406" precursor="true">MNRPRVFRAVLGFSAVFLLALNAQAGLFEDDEARRAILELRQKSDASQIELKKATEDNAQLRRSLLDLSNQIEVLRSDMAKLRGQDEQLARDVAEIQRKQKDMAQGVDDRLRKFEPSKITVDGKEFVAKPEETRDYEAALAILRKGEFAPAQAAFLDFIKRNPDSGYKPSALFWLGNAQYALRSYKEAIINFKSVLSLAPDHLRAPEAALSIANCQVELKDTKGARKTLEDLIKVYPQSEAASVAKDRLGKLK</sequence>
<organism evidence="4 5">
    <name type="scientific">Polaromonas aquatica</name>
    <dbReference type="NCBI Taxonomy" id="332657"/>
    <lineage>
        <taxon>Bacteria</taxon>
        <taxon>Pseudomonadati</taxon>
        <taxon>Pseudomonadota</taxon>
        <taxon>Betaproteobacteria</taxon>
        <taxon>Burkholderiales</taxon>
        <taxon>Comamonadaceae</taxon>
        <taxon>Polaromonas</taxon>
    </lineage>
</organism>
<keyword evidence="1" id="KW-0574">Periplasm</keyword>
<name>A0ABW1TQU3_9BURK</name>
<accession>A0ABW1TQU3</accession>
<dbReference type="Pfam" id="PF16331">
    <property type="entry name" value="TolA_bind_tri"/>
    <property type="match status" value="1"/>
</dbReference>
<evidence type="ECO:0000313" key="5">
    <source>
        <dbReference type="Proteomes" id="UP001596270"/>
    </source>
</evidence>
<feature type="signal peptide" evidence="1">
    <location>
        <begin position="1"/>
        <end position="25"/>
    </location>
</feature>
<dbReference type="Pfam" id="PF14559">
    <property type="entry name" value="TPR_19"/>
    <property type="match status" value="1"/>
</dbReference>
<feature type="repeat" description="TPR" evidence="2">
    <location>
        <begin position="169"/>
        <end position="202"/>
    </location>
</feature>
<keyword evidence="2" id="KW-0802">TPR repeat</keyword>
<proteinExistence type="inferred from homology"/>
<comment type="caution">
    <text evidence="4">The sequence shown here is derived from an EMBL/GenBank/DDBJ whole genome shotgun (WGS) entry which is preliminary data.</text>
</comment>
<dbReference type="HAMAP" id="MF_02066">
    <property type="entry name" value="CpoB"/>
    <property type="match status" value="1"/>
</dbReference>
<keyword evidence="5" id="KW-1185">Reference proteome</keyword>
<dbReference type="SMART" id="SM00028">
    <property type="entry name" value="TPR"/>
    <property type="match status" value="2"/>
</dbReference>
<comment type="subcellular location">
    <subcellularLocation>
        <location evidence="1">Periplasm</location>
    </subcellularLocation>
</comment>
<dbReference type="PROSITE" id="PS50005">
    <property type="entry name" value="TPR"/>
    <property type="match status" value="1"/>
</dbReference>
<feature type="domain" description="YbgF trimerisation" evidence="3">
    <location>
        <begin position="56"/>
        <end position="117"/>
    </location>
</feature>
<dbReference type="InterPro" id="IPR019734">
    <property type="entry name" value="TPR_rpt"/>
</dbReference>
<comment type="function">
    <text evidence="1">Mediates coordination of peptidoglycan synthesis and outer membrane constriction during cell division.</text>
</comment>
<dbReference type="Gene3D" id="1.25.40.10">
    <property type="entry name" value="Tetratricopeptide repeat domain"/>
    <property type="match status" value="1"/>
</dbReference>
<gene>
    <name evidence="4" type="primary">ybgF</name>
    <name evidence="1" type="synonym">cpoB</name>
    <name evidence="4" type="ORF">ACFQND_01390</name>
</gene>
<dbReference type="InterPro" id="IPR034706">
    <property type="entry name" value="CpoB"/>
</dbReference>
<dbReference type="NCBIfam" id="TIGR02795">
    <property type="entry name" value="tol_pal_ybgF"/>
    <property type="match status" value="1"/>
</dbReference>